<gene>
    <name evidence="1" type="ORF">L1987_13557</name>
</gene>
<protein>
    <submittedName>
        <fullName evidence="1">Uncharacterized protein</fullName>
    </submittedName>
</protein>
<keyword evidence="2" id="KW-1185">Reference proteome</keyword>
<proteinExistence type="predicted"/>
<organism evidence="1 2">
    <name type="scientific">Smallanthus sonchifolius</name>
    <dbReference type="NCBI Taxonomy" id="185202"/>
    <lineage>
        <taxon>Eukaryota</taxon>
        <taxon>Viridiplantae</taxon>
        <taxon>Streptophyta</taxon>
        <taxon>Embryophyta</taxon>
        <taxon>Tracheophyta</taxon>
        <taxon>Spermatophyta</taxon>
        <taxon>Magnoliopsida</taxon>
        <taxon>eudicotyledons</taxon>
        <taxon>Gunneridae</taxon>
        <taxon>Pentapetalae</taxon>
        <taxon>asterids</taxon>
        <taxon>campanulids</taxon>
        <taxon>Asterales</taxon>
        <taxon>Asteraceae</taxon>
        <taxon>Asteroideae</taxon>
        <taxon>Heliantheae alliance</taxon>
        <taxon>Millerieae</taxon>
        <taxon>Smallanthus</taxon>
    </lineage>
</organism>
<name>A0ACB9JHP0_9ASTR</name>
<dbReference type="Proteomes" id="UP001056120">
    <property type="component" value="Linkage Group LG04"/>
</dbReference>
<sequence length="815" mass="91427">MPPRRDPTEINEIAAIITRQLRDVLPEMVTQVSNSLRNTGGSRADNNNTDHYKKFTNSKPADYNGTEGATGLLQWIEKVESALDMAESPENLKELLIREFCPSNELKKIEIEFWNHEMDGGEHAAYTERFHELSILVPHMVTPVSRQIDRYITGLSSLVRIPTLSSSPATLEAAILLSATITDDLVKSGALVWKGSKKVNAKSKKPDRNYNKKQKTAKGFAMVTPATPVNQAAHAPHAYVKKPYTGNMPKCPKCPFHHFGECRKCTNCGRLGHVFQTCKSQAATANNNTLVTATTAASAGNNTLHPNNANNPTANGRVFAIGATEARQDLNVVTGTFLINQHYASILFDSGADKSFVSTEFESLLSSNFVKLDTTYSVELANGDLIHANTIFRGCTLTLDDHPFSIDLIPIQLGSFDIVVGMDCLSTNHVEIICAEKLVCIPLKSGDTMTIHGERSGKNLKIISSMKAHSLLRKPTTMAFLAHVMEKKTQGKKLQDVPIIKDYPEVFPDDLPGLPPIRQVEFRIDLVPGATPVAKSPYRLAPSEMKELSSQLQELLDKGFVRPSFSPWGSLVLFFKKKDGSFRIIALPLTTLTQKNHTFDWGPKYEDAFQLLKQKLCDAPILTLPDGNEDFVVYCDASNQGLGCVLMQREKIWRHYLYDTKCVIYTDHKSLQHIFDQKELNMRQRRWVELLNDYDCEILYHPGKANVVADALSRKERIKPSRTRAMGMIIHTSLKAQILLAQRKALVRTDLKDELASIAKHQLESKTDEILYFMGRMWVPNFDNLRELILSEAHKSHYSIHPGSDNMYLDLRKCY</sequence>
<reference evidence="1 2" key="2">
    <citation type="journal article" date="2022" name="Mol. Ecol. Resour.">
        <title>The genomes of chicory, endive, great burdock and yacon provide insights into Asteraceae paleo-polyploidization history and plant inulin production.</title>
        <authorList>
            <person name="Fan W."/>
            <person name="Wang S."/>
            <person name="Wang H."/>
            <person name="Wang A."/>
            <person name="Jiang F."/>
            <person name="Liu H."/>
            <person name="Zhao H."/>
            <person name="Xu D."/>
            <person name="Zhang Y."/>
        </authorList>
    </citation>
    <scope>NUCLEOTIDE SEQUENCE [LARGE SCALE GENOMIC DNA]</scope>
    <source>
        <strain evidence="2">cv. Yunnan</strain>
        <tissue evidence="1">Leaves</tissue>
    </source>
</reference>
<reference evidence="2" key="1">
    <citation type="journal article" date="2022" name="Mol. Ecol. Resour.">
        <title>The genomes of chicory, endive, great burdock and yacon provide insights into Asteraceae palaeo-polyploidization history and plant inulin production.</title>
        <authorList>
            <person name="Fan W."/>
            <person name="Wang S."/>
            <person name="Wang H."/>
            <person name="Wang A."/>
            <person name="Jiang F."/>
            <person name="Liu H."/>
            <person name="Zhao H."/>
            <person name="Xu D."/>
            <person name="Zhang Y."/>
        </authorList>
    </citation>
    <scope>NUCLEOTIDE SEQUENCE [LARGE SCALE GENOMIC DNA]</scope>
    <source>
        <strain evidence="2">cv. Yunnan</strain>
    </source>
</reference>
<accession>A0ACB9JHP0</accession>
<evidence type="ECO:0000313" key="1">
    <source>
        <dbReference type="EMBL" id="KAI3819709.1"/>
    </source>
</evidence>
<dbReference type="EMBL" id="CM042021">
    <property type="protein sequence ID" value="KAI3819709.1"/>
    <property type="molecule type" value="Genomic_DNA"/>
</dbReference>
<evidence type="ECO:0000313" key="2">
    <source>
        <dbReference type="Proteomes" id="UP001056120"/>
    </source>
</evidence>
<comment type="caution">
    <text evidence="1">The sequence shown here is derived from an EMBL/GenBank/DDBJ whole genome shotgun (WGS) entry which is preliminary data.</text>
</comment>